<evidence type="ECO:0000313" key="6">
    <source>
        <dbReference type="Proteomes" id="UP000283523"/>
    </source>
</evidence>
<reference evidence="5 6" key="1">
    <citation type="submission" date="2018-08" db="EMBL/GenBank/DDBJ databases">
        <title>Fibrisoma montanum sp. nov., isolated from Danxia mountain soil.</title>
        <authorList>
            <person name="Huang Y."/>
        </authorList>
    </citation>
    <scope>NUCLEOTIDE SEQUENCE [LARGE SCALE GENOMIC DNA]</scope>
    <source>
        <strain evidence="5 6">HYT19</strain>
    </source>
</reference>
<evidence type="ECO:0000259" key="4">
    <source>
        <dbReference type="PROSITE" id="PS01124"/>
    </source>
</evidence>
<gene>
    <name evidence="5" type="ORF">DYU11_19445</name>
</gene>
<evidence type="ECO:0000256" key="3">
    <source>
        <dbReference type="ARBA" id="ARBA00023163"/>
    </source>
</evidence>
<dbReference type="Proteomes" id="UP000283523">
    <property type="component" value="Unassembled WGS sequence"/>
</dbReference>
<dbReference type="SUPFAM" id="SSF46689">
    <property type="entry name" value="Homeodomain-like"/>
    <property type="match status" value="1"/>
</dbReference>
<dbReference type="PANTHER" id="PTHR43280">
    <property type="entry name" value="ARAC-FAMILY TRANSCRIPTIONAL REGULATOR"/>
    <property type="match status" value="1"/>
</dbReference>
<dbReference type="Gene3D" id="1.10.10.60">
    <property type="entry name" value="Homeodomain-like"/>
    <property type="match status" value="1"/>
</dbReference>
<dbReference type="Pfam" id="PF12833">
    <property type="entry name" value="HTH_18"/>
    <property type="match status" value="1"/>
</dbReference>
<accession>A0A418M6N4</accession>
<proteinExistence type="predicted"/>
<dbReference type="PROSITE" id="PS01124">
    <property type="entry name" value="HTH_ARAC_FAMILY_2"/>
    <property type="match status" value="1"/>
</dbReference>
<dbReference type="GO" id="GO:0003700">
    <property type="term" value="F:DNA-binding transcription factor activity"/>
    <property type="evidence" value="ECO:0007669"/>
    <property type="project" value="InterPro"/>
</dbReference>
<comment type="caution">
    <text evidence="5">The sequence shown here is derived from an EMBL/GenBank/DDBJ whole genome shotgun (WGS) entry which is preliminary data.</text>
</comment>
<keyword evidence="3" id="KW-0804">Transcription</keyword>
<keyword evidence="6" id="KW-1185">Reference proteome</keyword>
<dbReference type="InterPro" id="IPR009057">
    <property type="entry name" value="Homeodomain-like_sf"/>
</dbReference>
<dbReference type="EMBL" id="QXED01000005">
    <property type="protein sequence ID" value="RIV21577.1"/>
    <property type="molecule type" value="Genomic_DNA"/>
</dbReference>
<evidence type="ECO:0000256" key="1">
    <source>
        <dbReference type="ARBA" id="ARBA00023015"/>
    </source>
</evidence>
<evidence type="ECO:0000313" key="5">
    <source>
        <dbReference type="EMBL" id="RIV21577.1"/>
    </source>
</evidence>
<protein>
    <submittedName>
        <fullName evidence="5">AraC family transcriptional regulator</fullName>
    </submittedName>
</protein>
<organism evidence="5 6">
    <name type="scientific">Fibrisoma montanum</name>
    <dbReference type="NCBI Taxonomy" id="2305895"/>
    <lineage>
        <taxon>Bacteria</taxon>
        <taxon>Pseudomonadati</taxon>
        <taxon>Bacteroidota</taxon>
        <taxon>Cytophagia</taxon>
        <taxon>Cytophagales</taxon>
        <taxon>Spirosomataceae</taxon>
        <taxon>Fibrisoma</taxon>
    </lineage>
</organism>
<dbReference type="SMART" id="SM00342">
    <property type="entry name" value="HTH_ARAC"/>
    <property type="match status" value="1"/>
</dbReference>
<feature type="domain" description="HTH araC/xylS-type" evidence="4">
    <location>
        <begin position="190"/>
        <end position="288"/>
    </location>
</feature>
<dbReference type="AlphaFoldDB" id="A0A418M6N4"/>
<dbReference type="InterPro" id="IPR018060">
    <property type="entry name" value="HTH_AraC"/>
</dbReference>
<keyword evidence="2" id="KW-0238">DNA-binding</keyword>
<dbReference type="PANTHER" id="PTHR43280:SF32">
    <property type="entry name" value="TRANSCRIPTIONAL REGULATORY PROTEIN"/>
    <property type="match status" value="1"/>
</dbReference>
<dbReference type="RefSeq" id="WP_119669368.1">
    <property type="nucleotide sequence ID" value="NZ_QXED01000005.1"/>
</dbReference>
<dbReference type="GO" id="GO:0043565">
    <property type="term" value="F:sequence-specific DNA binding"/>
    <property type="evidence" value="ECO:0007669"/>
    <property type="project" value="InterPro"/>
</dbReference>
<name>A0A418M6N4_9BACT</name>
<keyword evidence="1" id="KW-0805">Transcription regulation</keyword>
<sequence length="294" mass="33132">METTPRLIDPTAFQKAYIRQPFEEVSRPDYFQIVRVEQVASRLVVPTLLYRTTYTYLVFLTQGEGRQLHNLDEVKIDAQRLLLVRAGTITAIQAIQSPVAGFFIGFDPIVLERLLSPIQLQQWLALPAVLPLTAGDIAWCSGLCHLLADEQAHGALTDAALHLLAGLVIKLLPKATLENTWMSREEQLATQFKQLVYMHCIQRKDLAFYADALAISENYLFRCVKTATGKVPKTILLETLVLYARVQLQNTTTDIATIAYSLNVQDPSYFGRLFRKVTGQTPSDYRRSMQDLSG</sequence>
<dbReference type="OrthoDB" id="9793451at2"/>
<evidence type="ECO:0000256" key="2">
    <source>
        <dbReference type="ARBA" id="ARBA00023125"/>
    </source>
</evidence>